<dbReference type="Proteomes" id="UP001190700">
    <property type="component" value="Unassembled WGS sequence"/>
</dbReference>
<comment type="caution">
    <text evidence="2">The sequence shown here is derived from an EMBL/GenBank/DDBJ whole genome shotgun (WGS) entry which is preliminary data.</text>
</comment>
<keyword evidence="1" id="KW-0812">Transmembrane</keyword>
<keyword evidence="1" id="KW-1133">Transmembrane helix</keyword>
<proteinExistence type="predicted"/>
<keyword evidence="3" id="KW-1185">Reference proteome</keyword>
<feature type="transmembrane region" description="Helical" evidence="1">
    <location>
        <begin position="225"/>
        <end position="245"/>
    </location>
</feature>
<gene>
    <name evidence="2" type="ORF">CYMTET_39210</name>
</gene>
<name>A0AAE0CC74_9CHLO</name>
<dbReference type="EMBL" id="LGRX02026027">
    <property type="protein sequence ID" value="KAK3251450.1"/>
    <property type="molecule type" value="Genomic_DNA"/>
</dbReference>
<dbReference type="PANTHER" id="PTHR35791:SF1">
    <property type="entry name" value="UPF0754 MEMBRANE PROTEIN YHEB"/>
    <property type="match status" value="1"/>
</dbReference>
<feature type="transmembrane region" description="Helical" evidence="1">
    <location>
        <begin position="375"/>
        <end position="395"/>
    </location>
</feature>
<organism evidence="2 3">
    <name type="scientific">Cymbomonas tetramitiformis</name>
    <dbReference type="NCBI Taxonomy" id="36881"/>
    <lineage>
        <taxon>Eukaryota</taxon>
        <taxon>Viridiplantae</taxon>
        <taxon>Chlorophyta</taxon>
        <taxon>Pyramimonadophyceae</taxon>
        <taxon>Pyramimonadales</taxon>
        <taxon>Pyramimonadaceae</taxon>
        <taxon>Cymbomonas</taxon>
    </lineage>
</organism>
<reference evidence="2 3" key="1">
    <citation type="journal article" date="2015" name="Genome Biol. Evol.">
        <title>Comparative Genomics of a Bacterivorous Green Alga Reveals Evolutionary Causalities and Consequences of Phago-Mixotrophic Mode of Nutrition.</title>
        <authorList>
            <person name="Burns J.A."/>
            <person name="Paasch A."/>
            <person name="Narechania A."/>
            <person name="Kim E."/>
        </authorList>
    </citation>
    <scope>NUCLEOTIDE SEQUENCE [LARGE SCALE GENOMIC DNA]</scope>
    <source>
        <strain evidence="2 3">PLY_AMNH</strain>
    </source>
</reference>
<accession>A0AAE0CC74</accession>
<evidence type="ECO:0000313" key="2">
    <source>
        <dbReference type="EMBL" id="KAK3251450.1"/>
    </source>
</evidence>
<keyword evidence="1" id="KW-0472">Membrane</keyword>
<evidence type="ECO:0000256" key="1">
    <source>
        <dbReference type="SAM" id="Phobius"/>
    </source>
</evidence>
<sequence length="417" mass="45847">MHATTAAPVAAPIQSGMLSRVVSEVLSRPLAYLSIPAGASFVGLTTNWAGVKMLFYPIEYMGTDWFRETNSPYGLFGWQGVVPARTERMASRLTTVVTAKLLSLREAFSRLEPEKFAALLSPTVQESIRRDAPNGAWWAWVLGPLLPWALARVVRELQSNVDEVLDLREVVLSAFMRDKLVLVELFQKVGKVELDFLVVSGAYFGALLGMAQMALWIAVPRGWTLPIAGALVGYATNWIAIKLLFEPADPTPCGPFVLQGLFEARQPEVSSEFSTFLSERVLTSPRLIDELANGKLKTRFEQLVRSAVPFVVPDAVVAAAANGLRDLALESKTHPAHIYVEERLAIEETLCYRLQRLSPMEFEDLLHPVFQEDEIILIIVGGILGAVAGVAQARFGLGGPSTAGKLIRQSKPMYLRT</sequence>
<protein>
    <recommendedName>
        <fullName evidence="4">DUF445 domain-containing protein</fullName>
    </recommendedName>
</protein>
<feature type="transmembrane region" description="Helical" evidence="1">
    <location>
        <begin position="196"/>
        <end position="219"/>
    </location>
</feature>
<evidence type="ECO:0008006" key="4">
    <source>
        <dbReference type="Google" id="ProtNLM"/>
    </source>
</evidence>
<feature type="transmembrane region" description="Helical" evidence="1">
    <location>
        <begin position="30"/>
        <end position="51"/>
    </location>
</feature>
<dbReference type="PANTHER" id="PTHR35791">
    <property type="entry name" value="UPF0754 MEMBRANE PROTEIN YHEB"/>
    <property type="match status" value="1"/>
</dbReference>
<dbReference type="AlphaFoldDB" id="A0AAE0CC74"/>
<evidence type="ECO:0000313" key="3">
    <source>
        <dbReference type="Proteomes" id="UP001190700"/>
    </source>
</evidence>